<feature type="domain" description="Amino acid permease/ SLC12A" evidence="9">
    <location>
        <begin position="52"/>
        <end position="375"/>
    </location>
</feature>
<keyword evidence="4" id="KW-0029">Amino-acid transport</keyword>
<evidence type="ECO:0000256" key="6">
    <source>
        <dbReference type="ARBA" id="ARBA00023136"/>
    </source>
</evidence>
<dbReference type="GO" id="GO:0016020">
    <property type="term" value="C:membrane"/>
    <property type="evidence" value="ECO:0007669"/>
    <property type="project" value="UniProtKB-SubCell"/>
</dbReference>
<dbReference type="Proteomes" id="UP000092993">
    <property type="component" value="Unassembled WGS sequence"/>
</dbReference>
<evidence type="ECO:0000259" key="9">
    <source>
        <dbReference type="Pfam" id="PF00324"/>
    </source>
</evidence>
<dbReference type="InterPro" id="IPR004841">
    <property type="entry name" value="AA-permease/SLC12A_dom"/>
</dbReference>
<name>A0A1C7M4A6_GRIFR</name>
<evidence type="ECO:0000256" key="5">
    <source>
        <dbReference type="ARBA" id="ARBA00022989"/>
    </source>
</evidence>
<keyword evidence="3 8" id="KW-0812">Transmembrane</keyword>
<evidence type="ECO:0000256" key="4">
    <source>
        <dbReference type="ARBA" id="ARBA00022970"/>
    </source>
</evidence>
<dbReference type="AlphaFoldDB" id="A0A1C7M4A6"/>
<dbReference type="OMA" id="WYNWSVT"/>
<feature type="transmembrane region" description="Helical" evidence="8">
    <location>
        <begin position="337"/>
        <end position="356"/>
    </location>
</feature>
<dbReference type="STRING" id="5627.A0A1C7M4A6"/>
<sequence>MRIRIPPRRVVIEDPPSTALKRLQKQRERIRRFQQRWQRIREDLPPQLSRRHIGMISIGGVIGTGLFLGSSDALVHGGPIGAFLGYFIMGTIVYCLCVSIGEMIAFLPNVGGVVGLADLYVDEALGFSLGWAAWYNWSVTIPAEITAAAVVVGFWDPEYKVPVAATSILFLIVVVLVNCFSSRVYGELEFWLSTIKVITIVVIIVVSLIIDVGGSSQGVIGFKNWSQPFAASYLGITGMKGRFLGFWAVLMQAAFSFFGSEVPGIAAGEVIDATRNVPRALRRVWIRITLFYLGGIFFAGLLVPQDDAGLLRDDGTGRSSPFVIALQRAHWHVLPHIVNASILLSAWSAAASDIYISSRFLFFLGRRKHAPQFLAFLLRYPHKARSTRQRDDTESSDEEKSDSDDEDALEDPGAEPILSKKPWLVLPFASVMVVRDVAFQWLGRNERRFATILAWYGLIICLIVLFTNGWAVFVHNGWRIAEISGETSEVVSIPTNEREINPVSLFLSSYIPIPFFIILTFGYKLINQTKLIPLDEMQFSRGDVPDYYETIQDGPRNLWERFIWWLI</sequence>
<evidence type="ECO:0000313" key="11">
    <source>
        <dbReference type="Proteomes" id="UP000092993"/>
    </source>
</evidence>
<organism evidence="10 11">
    <name type="scientific">Grifola frondosa</name>
    <name type="common">Maitake</name>
    <name type="synonym">Polyporus frondosus</name>
    <dbReference type="NCBI Taxonomy" id="5627"/>
    <lineage>
        <taxon>Eukaryota</taxon>
        <taxon>Fungi</taxon>
        <taxon>Dikarya</taxon>
        <taxon>Basidiomycota</taxon>
        <taxon>Agaricomycotina</taxon>
        <taxon>Agaricomycetes</taxon>
        <taxon>Polyporales</taxon>
        <taxon>Grifolaceae</taxon>
        <taxon>Grifola</taxon>
    </lineage>
</organism>
<feature type="transmembrane region" description="Helical" evidence="8">
    <location>
        <begin position="83"/>
        <end position="107"/>
    </location>
</feature>
<feature type="transmembrane region" description="Helical" evidence="8">
    <location>
        <begin position="284"/>
        <end position="303"/>
    </location>
</feature>
<dbReference type="Pfam" id="PF00324">
    <property type="entry name" value="AA_permease"/>
    <property type="match status" value="1"/>
</dbReference>
<feature type="transmembrane region" description="Helical" evidence="8">
    <location>
        <begin position="161"/>
        <end position="181"/>
    </location>
</feature>
<feature type="transmembrane region" description="Helical" evidence="8">
    <location>
        <begin position="53"/>
        <end position="71"/>
    </location>
</feature>
<dbReference type="GO" id="GO:0015171">
    <property type="term" value="F:amino acid transmembrane transporter activity"/>
    <property type="evidence" value="ECO:0007669"/>
    <property type="project" value="TreeGrafter"/>
</dbReference>
<dbReference type="PANTHER" id="PTHR43341">
    <property type="entry name" value="AMINO ACID PERMEASE"/>
    <property type="match status" value="1"/>
</dbReference>
<dbReference type="PROSITE" id="PS00218">
    <property type="entry name" value="AMINO_ACID_PERMEASE_1"/>
    <property type="match status" value="1"/>
</dbReference>
<dbReference type="InterPro" id="IPR004840">
    <property type="entry name" value="Amino_acid_permease_CS"/>
</dbReference>
<keyword evidence="5 8" id="KW-1133">Transmembrane helix</keyword>
<keyword evidence="2" id="KW-0813">Transport</keyword>
<gene>
    <name evidence="10" type="primary">LYP1_1</name>
    <name evidence="10" type="ORF">A0H81_08885</name>
</gene>
<feature type="compositionally biased region" description="Acidic residues" evidence="7">
    <location>
        <begin position="394"/>
        <end position="413"/>
    </location>
</feature>
<evidence type="ECO:0000256" key="3">
    <source>
        <dbReference type="ARBA" id="ARBA00022692"/>
    </source>
</evidence>
<evidence type="ECO:0000256" key="1">
    <source>
        <dbReference type="ARBA" id="ARBA00004141"/>
    </source>
</evidence>
<evidence type="ECO:0000256" key="2">
    <source>
        <dbReference type="ARBA" id="ARBA00022448"/>
    </source>
</evidence>
<dbReference type="InterPro" id="IPR050524">
    <property type="entry name" value="APC_YAT"/>
</dbReference>
<reference evidence="10 11" key="1">
    <citation type="submission" date="2016-03" db="EMBL/GenBank/DDBJ databases">
        <title>Whole genome sequencing of Grifola frondosa 9006-11.</title>
        <authorList>
            <person name="Min B."/>
            <person name="Park H."/>
            <person name="Kim J.-G."/>
            <person name="Cho H."/>
            <person name="Oh Y.-L."/>
            <person name="Kong W.-S."/>
            <person name="Choi I.-G."/>
        </authorList>
    </citation>
    <scope>NUCLEOTIDE SEQUENCE [LARGE SCALE GENOMIC DNA]</scope>
    <source>
        <strain evidence="10 11">9006-11</strain>
    </source>
</reference>
<protein>
    <submittedName>
        <fullName evidence="10">Lysine-specific permease</fullName>
    </submittedName>
</protein>
<comment type="caution">
    <text evidence="10">The sequence shown here is derived from an EMBL/GenBank/DDBJ whole genome shotgun (WGS) entry which is preliminary data.</text>
</comment>
<comment type="subcellular location">
    <subcellularLocation>
        <location evidence="1">Membrane</location>
        <topology evidence="1">Multi-pass membrane protein</topology>
    </subcellularLocation>
</comment>
<evidence type="ECO:0000256" key="7">
    <source>
        <dbReference type="SAM" id="MobiDB-lite"/>
    </source>
</evidence>
<keyword evidence="11" id="KW-1185">Reference proteome</keyword>
<evidence type="ECO:0000313" key="10">
    <source>
        <dbReference type="EMBL" id="OBZ71741.1"/>
    </source>
</evidence>
<evidence type="ECO:0000256" key="8">
    <source>
        <dbReference type="SAM" id="Phobius"/>
    </source>
</evidence>
<accession>A0A1C7M4A6</accession>
<keyword evidence="6 8" id="KW-0472">Membrane</keyword>
<proteinExistence type="predicted"/>
<dbReference type="PANTHER" id="PTHR43341:SF20">
    <property type="entry name" value="AAT FAMILY AMINO ACID TRANSPORTER"/>
    <property type="match status" value="1"/>
</dbReference>
<feature type="transmembrane region" description="Helical" evidence="8">
    <location>
        <begin position="503"/>
        <end position="523"/>
    </location>
</feature>
<dbReference type="OrthoDB" id="3900342at2759"/>
<feature type="transmembrane region" description="Helical" evidence="8">
    <location>
        <begin position="134"/>
        <end position="155"/>
    </location>
</feature>
<feature type="region of interest" description="Disordered" evidence="7">
    <location>
        <begin position="387"/>
        <end position="415"/>
    </location>
</feature>
<dbReference type="Gene3D" id="1.20.1740.10">
    <property type="entry name" value="Amino acid/polyamine transporter I"/>
    <property type="match status" value="1"/>
</dbReference>
<feature type="transmembrane region" description="Helical" evidence="8">
    <location>
        <begin position="453"/>
        <end position="473"/>
    </location>
</feature>
<feature type="transmembrane region" description="Helical" evidence="8">
    <location>
        <begin position="188"/>
        <end position="210"/>
    </location>
</feature>
<dbReference type="EMBL" id="LUGG01000011">
    <property type="protein sequence ID" value="OBZ71741.1"/>
    <property type="molecule type" value="Genomic_DNA"/>
</dbReference>